<protein>
    <submittedName>
        <fullName evidence="3">Uncharacterized protein</fullName>
    </submittedName>
</protein>
<reference evidence="3" key="1">
    <citation type="submission" date="2022-12" db="EMBL/GenBank/DDBJ databases">
        <authorList>
            <person name="Brejova B."/>
        </authorList>
    </citation>
    <scope>NUCLEOTIDE SEQUENCE</scope>
</reference>
<gene>
    <name evidence="3" type="ORF">CANVERA_P1522</name>
</gene>
<keyword evidence="2" id="KW-1133">Transmembrane helix</keyword>
<dbReference type="EMBL" id="CANTUO010000001">
    <property type="protein sequence ID" value="CAI5757005.1"/>
    <property type="molecule type" value="Genomic_DNA"/>
</dbReference>
<dbReference type="Proteomes" id="UP001152885">
    <property type="component" value="Unassembled WGS sequence"/>
</dbReference>
<evidence type="ECO:0000256" key="1">
    <source>
        <dbReference type="SAM" id="MobiDB-lite"/>
    </source>
</evidence>
<organism evidence="3 4">
    <name type="scientific">Candida verbasci</name>
    <dbReference type="NCBI Taxonomy" id="1227364"/>
    <lineage>
        <taxon>Eukaryota</taxon>
        <taxon>Fungi</taxon>
        <taxon>Dikarya</taxon>
        <taxon>Ascomycota</taxon>
        <taxon>Saccharomycotina</taxon>
        <taxon>Pichiomycetes</taxon>
        <taxon>Debaryomycetaceae</taxon>
        <taxon>Candida/Lodderomyces clade</taxon>
        <taxon>Candida</taxon>
    </lineage>
</organism>
<accession>A0A9W4TTA1</accession>
<dbReference type="OrthoDB" id="3784821at2759"/>
<proteinExistence type="predicted"/>
<keyword evidence="2" id="KW-0812">Transmembrane</keyword>
<evidence type="ECO:0000313" key="3">
    <source>
        <dbReference type="EMBL" id="CAI5757005.1"/>
    </source>
</evidence>
<feature type="compositionally biased region" description="Low complexity" evidence="1">
    <location>
        <begin position="22"/>
        <end position="32"/>
    </location>
</feature>
<keyword evidence="4" id="KW-1185">Reference proteome</keyword>
<evidence type="ECO:0000256" key="2">
    <source>
        <dbReference type="SAM" id="Phobius"/>
    </source>
</evidence>
<feature type="region of interest" description="Disordered" evidence="1">
    <location>
        <begin position="1"/>
        <end position="34"/>
    </location>
</feature>
<comment type="caution">
    <text evidence="3">The sequence shown here is derived from an EMBL/GenBank/DDBJ whole genome shotgun (WGS) entry which is preliminary data.</text>
</comment>
<keyword evidence="2" id="KW-0472">Membrane</keyword>
<feature type="transmembrane region" description="Helical" evidence="2">
    <location>
        <begin position="69"/>
        <end position="88"/>
    </location>
</feature>
<dbReference type="AlphaFoldDB" id="A0A9W4TTA1"/>
<name>A0A9W4TTA1_9ASCO</name>
<evidence type="ECO:0000313" key="4">
    <source>
        <dbReference type="Proteomes" id="UP001152885"/>
    </source>
</evidence>
<feature type="compositionally biased region" description="Polar residues" evidence="1">
    <location>
        <begin position="1"/>
        <end position="15"/>
    </location>
</feature>
<sequence length="152" mass="17467">MGSNKQTTSSTSPSFYSKKNIKTNSSKKIPITPKDINQNQTTPFIYELIQTGKPNWSKAPPELKQRYKGIFLVLLGIPLMFIPTMILMNRLQGKSTKKVQIGEQGKDGIRREFSEQEKWTTEKNSIMYKLFGKDFFLDGFTSKTMKNDDKTK</sequence>